<dbReference type="AlphaFoldDB" id="A0A841JCX3"/>
<dbReference type="RefSeq" id="WP_183585318.1">
    <property type="nucleotide sequence ID" value="NZ_JACHCA010000001.1"/>
</dbReference>
<dbReference type="InterPro" id="IPR036977">
    <property type="entry name" value="DNA_primase_Znf_CHC2"/>
</dbReference>
<dbReference type="SUPFAM" id="SSF57783">
    <property type="entry name" value="Zinc beta-ribbon"/>
    <property type="match status" value="1"/>
</dbReference>
<feature type="domain" description="Zinc finger CHC2-type" evidence="4">
    <location>
        <begin position="31"/>
        <end position="85"/>
    </location>
</feature>
<evidence type="ECO:0000313" key="6">
    <source>
        <dbReference type="Proteomes" id="UP000548326"/>
    </source>
</evidence>
<dbReference type="GO" id="GO:0008270">
    <property type="term" value="F:zinc ion binding"/>
    <property type="evidence" value="ECO:0007669"/>
    <property type="project" value="UniProtKB-KW"/>
</dbReference>
<dbReference type="PANTHER" id="PTHR30313:SF2">
    <property type="entry name" value="DNA PRIMASE"/>
    <property type="match status" value="1"/>
</dbReference>
<evidence type="ECO:0000256" key="1">
    <source>
        <dbReference type="ARBA" id="ARBA00022723"/>
    </source>
</evidence>
<evidence type="ECO:0000259" key="4">
    <source>
        <dbReference type="SMART" id="SM00400"/>
    </source>
</evidence>
<organism evidence="5 6">
    <name type="scientific">Mucilaginibacter lappiensis</name>
    <dbReference type="NCBI Taxonomy" id="354630"/>
    <lineage>
        <taxon>Bacteria</taxon>
        <taxon>Pseudomonadati</taxon>
        <taxon>Bacteroidota</taxon>
        <taxon>Sphingobacteriia</taxon>
        <taxon>Sphingobacteriales</taxon>
        <taxon>Sphingobacteriaceae</taxon>
        <taxon>Mucilaginibacter</taxon>
    </lineage>
</organism>
<protein>
    <submittedName>
        <fullName evidence="5">DNA primase</fullName>
        <ecNumber evidence="5">2.7.7.-</ecNumber>
    </submittedName>
</protein>
<dbReference type="InterPro" id="IPR002694">
    <property type="entry name" value="Znf_CHC2"/>
</dbReference>
<dbReference type="Gene3D" id="3.90.580.10">
    <property type="entry name" value="Zinc finger, CHC2-type domain"/>
    <property type="match status" value="1"/>
</dbReference>
<gene>
    <name evidence="5" type="ORF">HDF22_000426</name>
</gene>
<proteinExistence type="predicted"/>
<sequence length="89" mass="9846">MSAEETYSKSGADLVSIASKYILLIESRRNLKGRCPFHADQGTSFMLSPEKNIFKCFGCGKDGGPIEFIMYMEGKSREEAIEQLISSGN</sequence>
<dbReference type="GO" id="GO:0003899">
    <property type="term" value="F:DNA-directed RNA polymerase activity"/>
    <property type="evidence" value="ECO:0007669"/>
    <property type="project" value="InterPro"/>
</dbReference>
<dbReference type="GO" id="GO:0006269">
    <property type="term" value="P:DNA replication, synthesis of primer"/>
    <property type="evidence" value="ECO:0007669"/>
    <property type="project" value="TreeGrafter"/>
</dbReference>
<dbReference type="PANTHER" id="PTHR30313">
    <property type="entry name" value="DNA PRIMASE"/>
    <property type="match status" value="1"/>
</dbReference>
<dbReference type="GO" id="GO:0005737">
    <property type="term" value="C:cytoplasm"/>
    <property type="evidence" value="ECO:0007669"/>
    <property type="project" value="TreeGrafter"/>
</dbReference>
<comment type="caution">
    <text evidence="5">The sequence shown here is derived from an EMBL/GenBank/DDBJ whole genome shotgun (WGS) entry which is preliminary data.</text>
</comment>
<dbReference type="EC" id="2.7.7.-" evidence="5"/>
<evidence type="ECO:0000256" key="3">
    <source>
        <dbReference type="ARBA" id="ARBA00022833"/>
    </source>
</evidence>
<keyword evidence="3" id="KW-0862">Zinc</keyword>
<keyword evidence="2" id="KW-0863">Zinc-finger</keyword>
<accession>A0A841JCX3</accession>
<dbReference type="Pfam" id="PF01807">
    <property type="entry name" value="Zn_ribbon_DnaG"/>
    <property type="match status" value="1"/>
</dbReference>
<dbReference type="Proteomes" id="UP000548326">
    <property type="component" value="Unassembled WGS sequence"/>
</dbReference>
<keyword evidence="5" id="KW-0548">Nucleotidyltransferase</keyword>
<keyword evidence="5" id="KW-0808">Transferase</keyword>
<dbReference type="InterPro" id="IPR050219">
    <property type="entry name" value="DnaG_primase"/>
</dbReference>
<name>A0A841JCX3_9SPHI</name>
<dbReference type="EMBL" id="JACHCA010000001">
    <property type="protein sequence ID" value="MBB6126325.1"/>
    <property type="molecule type" value="Genomic_DNA"/>
</dbReference>
<evidence type="ECO:0000313" key="5">
    <source>
        <dbReference type="EMBL" id="MBB6126325.1"/>
    </source>
</evidence>
<keyword evidence="1" id="KW-0479">Metal-binding</keyword>
<reference evidence="5 6" key="1">
    <citation type="submission" date="2020-08" db="EMBL/GenBank/DDBJ databases">
        <title>Genomic Encyclopedia of Type Strains, Phase IV (KMG-V): Genome sequencing to study the core and pangenomes of soil and plant-associated prokaryotes.</title>
        <authorList>
            <person name="Whitman W."/>
        </authorList>
    </citation>
    <scope>NUCLEOTIDE SEQUENCE [LARGE SCALE GENOMIC DNA]</scope>
    <source>
        <strain evidence="5 6">MP601</strain>
    </source>
</reference>
<dbReference type="GO" id="GO:0003677">
    <property type="term" value="F:DNA binding"/>
    <property type="evidence" value="ECO:0007669"/>
    <property type="project" value="InterPro"/>
</dbReference>
<evidence type="ECO:0000256" key="2">
    <source>
        <dbReference type="ARBA" id="ARBA00022771"/>
    </source>
</evidence>
<dbReference type="SMART" id="SM00400">
    <property type="entry name" value="ZnF_CHCC"/>
    <property type="match status" value="1"/>
</dbReference>